<dbReference type="InterPro" id="IPR024072">
    <property type="entry name" value="DHFR-like_dom_sf"/>
</dbReference>
<dbReference type="InterPro" id="IPR050765">
    <property type="entry name" value="Riboflavin_Biosynth_HTPR"/>
</dbReference>
<dbReference type="Proteomes" id="UP000268844">
    <property type="component" value="Unassembled WGS sequence"/>
</dbReference>
<dbReference type="PANTHER" id="PTHR38011">
    <property type="entry name" value="DIHYDROFOLATE REDUCTASE FAMILY PROTEIN (AFU_ORTHOLOGUE AFUA_8G06820)"/>
    <property type="match status" value="1"/>
</dbReference>
<feature type="domain" description="Bacterial bifunctional deaminase-reductase C-terminal" evidence="1">
    <location>
        <begin position="2"/>
        <end position="176"/>
    </location>
</feature>
<accession>A0A447ID57</accession>
<evidence type="ECO:0000313" key="2">
    <source>
        <dbReference type="EMBL" id="VDS05424.1"/>
    </source>
</evidence>
<gene>
    <name evidence="2" type="ORF">DEVEQU_02566</name>
</gene>
<dbReference type="GO" id="GO:0008703">
    <property type="term" value="F:5-amino-6-(5-phosphoribosylamino)uracil reductase activity"/>
    <property type="evidence" value="ECO:0007669"/>
    <property type="project" value="InterPro"/>
</dbReference>
<dbReference type="AlphaFoldDB" id="A0A447ID57"/>
<dbReference type="SUPFAM" id="SSF53597">
    <property type="entry name" value="Dihydrofolate reductase-like"/>
    <property type="match status" value="1"/>
</dbReference>
<keyword evidence="3" id="KW-1185">Reference proteome</keyword>
<dbReference type="GO" id="GO:0009231">
    <property type="term" value="P:riboflavin biosynthetic process"/>
    <property type="evidence" value="ECO:0007669"/>
    <property type="project" value="InterPro"/>
</dbReference>
<evidence type="ECO:0000313" key="3">
    <source>
        <dbReference type="Proteomes" id="UP000268844"/>
    </source>
</evidence>
<dbReference type="EMBL" id="UZWD01000031">
    <property type="protein sequence ID" value="VDS05424.1"/>
    <property type="molecule type" value="Genomic_DNA"/>
</dbReference>
<dbReference type="OrthoDB" id="7342392at2"/>
<reference evidence="2 3" key="1">
    <citation type="submission" date="2018-12" db="EMBL/GenBank/DDBJ databases">
        <authorList>
            <person name="Criscuolo A."/>
        </authorList>
    </citation>
    <scope>NUCLEOTIDE SEQUENCE [LARGE SCALE GENOMIC DNA]</scope>
    <source>
        <strain evidence="2">ACIP1116281</strain>
    </source>
</reference>
<dbReference type="PANTHER" id="PTHR38011:SF2">
    <property type="entry name" value="BIFUNCTIONAL DEAMINASE-REDUCTASE DOMAIN PROTEIN"/>
    <property type="match status" value="1"/>
</dbReference>
<organism evidence="2 3">
    <name type="scientific">Devosia equisanguinis</name>
    <dbReference type="NCBI Taxonomy" id="2490941"/>
    <lineage>
        <taxon>Bacteria</taxon>
        <taxon>Pseudomonadati</taxon>
        <taxon>Pseudomonadota</taxon>
        <taxon>Alphaproteobacteria</taxon>
        <taxon>Hyphomicrobiales</taxon>
        <taxon>Devosiaceae</taxon>
        <taxon>Devosia</taxon>
    </lineage>
</organism>
<dbReference type="Pfam" id="PF01872">
    <property type="entry name" value="RibD_C"/>
    <property type="match status" value="1"/>
</dbReference>
<name>A0A447ID57_9HYPH</name>
<protein>
    <recommendedName>
        <fullName evidence="1">Bacterial bifunctional deaminase-reductase C-terminal domain-containing protein</fullName>
    </recommendedName>
</protein>
<dbReference type="RefSeq" id="WP_126150963.1">
    <property type="nucleotide sequence ID" value="NZ_JBHTMH010000004.1"/>
</dbReference>
<proteinExistence type="predicted"/>
<dbReference type="InterPro" id="IPR002734">
    <property type="entry name" value="RibDG_C"/>
</dbReference>
<evidence type="ECO:0000259" key="1">
    <source>
        <dbReference type="Pfam" id="PF01872"/>
    </source>
</evidence>
<dbReference type="Gene3D" id="3.40.430.10">
    <property type="entry name" value="Dihydrofolate Reductase, subunit A"/>
    <property type="match status" value="1"/>
</dbReference>
<sequence length="185" mass="20249">MRKLIAGLFHSVDGVVQDPYKFQFDNFDDGLGRMLTSIQAETDTVLMGRVGWQDWAGYWPNATQDGDFADFINAVPKHVASHTLSAADMAAWSNSQLMTGELVDVVRDLKAQKGGTIAAMGGISLVRQLLFAGLMDELSLITHPVVAGAGRHLFEPGDPTTRLELVRCEVTDKGNVVQVYRKRAD</sequence>